<evidence type="ECO:0000256" key="1">
    <source>
        <dbReference type="ARBA" id="ARBA00023002"/>
    </source>
</evidence>
<protein>
    <recommendedName>
        <fullName evidence="5">Oxidoreductase AflY</fullName>
    </recommendedName>
</protein>
<sequence>MAQDLFPTPSPAPSKLSPRFWPGISPRSTESLRNLLRDNHDRWHVYFDPKGFHNHSAHFLLAQWTLGADASILEAAYKLECEYQRPSFDSPEPITVNNFKDHLGDDNYYKSYRAFFTEVVNTKGPVAAIEEYIFDLKMNFDPSRGSDKQPEMLNRFFDGLVHPMIHVGYGLEFGLPGMVVEGLSSAAIHHADTSSVITRSLFEAKGVPIIETLTSHLPSALKLSSEDVSSSNVHAFTILARMLKDPQLNVTEAPELALQIYTDTMRTHGERVNKYVREWTVNTADPKEVECKIEELVWTMVMIYGIPGWTEGGDFNADFFHMHLVTSSLFLSSLAAQLNPTSQELLLRGYFAAALGWWVGRGRPSFDIAKFFAADTGHPTPLGPLPTPSKTALPSPTSPVATTPNPWLPIIQTSIVHRDDHLPKLQRSLAHYATLYGLRSSGQADFSNTELPDADKLDGTLFLRVAGLTSKRVGRVREGEEPFSRSWDRPGFYKK</sequence>
<evidence type="ECO:0000256" key="2">
    <source>
        <dbReference type="SAM" id="MobiDB-lite"/>
    </source>
</evidence>
<evidence type="ECO:0000313" key="3">
    <source>
        <dbReference type="EMBL" id="KAF9467641.1"/>
    </source>
</evidence>
<dbReference type="PANTHER" id="PTHR35870">
    <property type="entry name" value="PROTEIN, PUTATIVE (AFU_ORTHOLOGUE AFUA_5G03330)-RELATED"/>
    <property type="match status" value="1"/>
</dbReference>
<accession>A0A9P5YGX3</accession>
<dbReference type="GO" id="GO:0016491">
    <property type="term" value="F:oxidoreductase activity"/>
    <property type="evidence" value="ECO:0007669"/>
    <property type="project" value="UniProtKB-KW"/>
</dbReference>
<evidence type="ECO:0008006" key="5">
    <source>
        <dbReference type="Google" id="ProtNLM"/>
    </source>
</evidence>
<dbReference type="InterPro" id="IPR025337">
    <property type="entry name" value="Questin_oxidase-like"/>
</dbReference>
<proteinExistence type="predicted"/>
<keyword evidence="1" id="KW-0560">Oxidoreductase</keyword>
<feature type="region of interest" description="Disordered" evidence="2">
    <location>
        <begin position="1"/>
        <end position="21"/>
    </location>
</feature>
<comment type="caution">
    <text evidence="3">The sequence shown here is derived from an EMBL/GenBank/DDBJ whole genome shotgun (WGS) entry which is preliminary data.</text>
</comment>
<gene>
    <name evidence="3" type="ORF">BDZ94DRAFT_1305265</name>
</gene>
<name>A0A9P5YGX3_9AGAR</name>
<dbReference type="OrthoDB" id="10004862at2759"/>
<dbReference type="PANTHER" id="PTHR35870:SF1">
    <property type="entry name" value="PROTEIN, PUTATIVE (AFU_ORTHOLOGUE AFUA_5G03330)-RELATED"/>
    <property type="match status" value="1"/>
</dbReference>
<dbReference type="Proteomes" id="UP000807353">
    <property type="component" value="Unassembled WGS sequence"/>
</dbReference>
<dbReference type="EMBL" id="MU150236">
    <property type="protein sequence ID" value="KAF9467641.1"/>
    <property type="molecule type" value="Genomic_DNA"/>
</dbReference>
<reference evidence="3" key="1">
    <citation type="submission" date="2020-11" db="EMBL/GenBank/DDBJ databases">
        <authorList>
            <consortium name="DOE Joint Genome Institute"/>
            <person name="Ahrendt S."/>
            <person name="Riley R."/>
            <person name="Andreopoulos W."/>
            <person name="Labutti K."/>
            <person name="Pangilinan J."/>
            <person name="Ruiz-Duenas F.J."/>
            <person name="Barrasa J.M."/>
            <person name="Sanchez-Garcia M."/>
            <person name="Camarero S."/>
            <person name="Miyauchi S."/>
            <person name="Serrano A."/>
            <person name="Linde D."/>
            <person name="Babiker R."/>
            <person name="Drula E."/>
            <person name="Ayuso-Fernandez I."/>
            <person name="Pacheco R."/>
            <person name="Padilla G."/>
            <person name="Ferreira P."/>
            <person name="Barriuso J."/>
            <person name="Kellner H."/>
            <person name="Castanera R."/>
            <person name="Alfaro M."/>
            <person name="Ramirez L."/>
            <person name="Pisabarro A.G."/>
            <person name="Kuo A."/>
            <person name="Tritt A."/>
            <person name="Lipzen A."/>
            <person name="He G."/>
            <person name="Yan M."/>
            <person name="Ng V."/>
            <person name="Cullen D."/>
            <person name="Martin F."/>
            <person name="Rosso M.-N."/>
            <person name="Henrissat B."/>
            <person name="Hibbett D."/>
            <person name="Martinez A.T."/>
            <person name="Grigoriev I.V."/>
        </authorList>
    </citation>
    <scope>NUCLEOTIDE SEQUENCE</scope>
    <source>
        <strain evidence="3">CBS 247.69</strain>
    </source>
</reference>
<organism evidence="3 4">
    <name type="scientific">Collybia nuda</name>
    <dbReference type="NCBI Taxonomy" id="64659"/>
    <lineage>
        <taxon>Eukaryota</taxon>
        <taxon>Fungi</taxon>
        <taxon>Dikarya</taxon>
        <taxon>Basidiomycota</taxon>
        <taxon>Agaricomycotina</taxon>
        <taxon>Agaricomycetes</taxon>
        <taxon>Agaricomycetidae</taxon>
        <taxon>Agaricales</taxon>
        <taxon>Tricholomatineae</taxon>
        <taxon>Clitocybaceae</taxon>
        <taxon>Collybia</taxon>
    </lineage>
</organism>
<dbReference type="Pfam" id="PF14027">
    <property type="entry name" value="Questin_oxidase"/>
    <property type="match status" value="1"/>
</dbReference>
<evidence type="ECO:0000313" key="4">
    <source>
        <dbReference type="Proteomes" id="UP000807353"/>
    </source>
</evidence>
<keyword evidence="4" id="KW-1185">Reference proteome</keyword>
<dbReference type="AlphaFoldDB" id="A0A9P5YGX3"/>